<dbReference type="Pfam" id="PF00675">
    <property type="entry name" value="Peptidase_M16"/>
    <property type="match status" value="1"/>
</dbReference>
<evidence type="ECO:0000256" key="1">
    <source>
        <dbReference type="ARBA" id="ARBA00002123"/>
    </source>
</evidence>
<feature type="domain" description="Peptidase M16 N-terminal" evidence="3">
    <location>
        <begin position="120"/>
        <end position="216"/>
    </location>
</feature>
<dbReference type="Gene3D" id="3.30.830.10">
    <property type="entry name" value="Metalloenzyme, LuxS/M16 peptidase-like"/>
    <property type="match status" value="2"/>
</dbReference>
<evidence type="ECO:0000256" key="2">
    <source>
        <dbReference type="ARBA" id="ARBA00007261"/>
    </source>
</evidence>
<dbReference type="Pfam" id="PF05193">
    <property type="entry name" value="Peptidase_M16_C"/>
    <property type="match status" value="1"/>
</dbReference>
<keyword evidence="7" id="KW-1185">Reference proteome</keyword>
<evidence type="ECO:0000259" key="4">
    <source>
        <dbReference type="Pfam" id="PF03732"/>
    </source>
</evidence>
<comment type="function">
    <text evidence="1">Substrate recognition and binding subunit of the essential mitochondrial processing protease (MPP), which cleaves the mitochondrial sequence off newly imported precursors proteins.</text>
</comment>
<dbReference type="InterPro" id="IPR005162">
    <property type="entry name" value="Retrotrans_gag_dom"/>
</dbReference>
<feature type="domain" description="Retrotransposon gag" evidence="4">
    <location>
        <begin position="57"/>
        <end position="108"/>
    </location>
</feature>
<dbReference type="PANTHER" id="PTHR11851">
    <property type="entry name" value="METALLOPROTEASE"/>
    <property type="match status" value="1"/>
</dbReference>
<sequence length="503" mass="55828">MFSKTEEPLDADDWLQTMENNLEVAGVEARKYRLPPTTCRTCQSLVDKCPCNECGTDDDWEDFKLKFSKYHVPQGLIKKMRDEFRELKQGRMSVVEYRDRFLTLSRPIWDAYVTRSRGLGEIARGVEAAGGTLGAAAGRERMFYRCGALRAGLPLAVEVLLDCVRNPAFLRNQVRCKVAEAREELSFLESNPELFLRESLHRAGYSGALGNPLFPTKEALARINRGAICNFYIENYTADRLVLAASGVNHQHLVDIAAPLLSDLPKGSPVHKPKLAYTGGDFRHKTDSEVTPVAMAFEVPGGWHQAKSAVIMKVMQTLMGGGVSYSSGGLGKGMQSRLYLLVMMEYDWMQAIPAFSTVYDDTGLFGIHLAAPSDLVAEAVDIAIKELTAIARPGEVTEAELKRAKKSTVSSILRNLESRKIHTEDIGRQILIDSSGKASQHFLEHIDEVTLDDITSVAQKMLSSCPTMASWGDVDKVPTHEYVCKRIESPPSDLMWALKTLFS</sequence>
<evidence type="ECO:0000313" key="7">
    <source>
        <dbReference type="Proteomes" id="UP001231189"/>
    </source>
</evidence>
<proteinExistence type="inferred from homology"/>
<dbReference type="SUPFAM" id="SSF63411">
    <property type="entry name" value="LuxS/MPP-like metallohydrolase"/>
    <property type="match status" value="2"/>
</dbReference>
<reference evidence="6" key="1">
    <citation type="submission" date="2023-07" db="EMBL/GenBank/DDBJ databases">
        <title>A chromosome-level genome assembly of Lolium multiflorum.</title>
        <authorList>
            <person name="Chen Y."/>
            <person name="Copetti D."/>
            <person name="Kolliker R."/>
            <person name="Studer B."/>
        </authorList>
    </citation>
    <scope>NUCLEOTIDE SEQUENCE</scope>
    <source>
        <strain evidence="6">02402/16</strain>
        <tissue evidence="6">Leaf</tissue>
    </source>
</reference>
<feature type="domain" description="Peptidase M16 C-terminal" evidence="5">
    <location>
        <begin position="223"/>
        <end position="406"/>
    </location>
</feature>
<name>A0AAD8X084_LOLMU</name>
<dbReference type="InterPro" id="IPR007863">
    <property type="entry name" value="Peptidase_M16_C"/>
</dbReference>
<gene>
    <name evidence="6" type="ORF">QYE76_008393</name>
</gene>
<dbReference type="InterPro" id="IPR011249">
    <property type="entry name" value="Metalloenz_LuxS/M16"/>
</dbReference>
<evidence type="ECO:0000259" key="3">
    <source>
        <dbReference type="Pfam" id="PF00675"/>
    </source>
</evidence>
<dbReference type="InterPro" id="IPR011765">
    <property type="entry name" value="Pept_M16_N"/>
</dbReference>
<accession>A0AAD8X084</accession>
<dbReference type="AlphaFoldDB" id="A0AAD8X084"/>
<comment type="similarity">
    <text evidence="2">Belongs to the peptidase M16 family.</text>
</comment>
<dbReference type="InterPro" id="IPR050361">
    <property type="entry name" value="MPP/UQCRC_Complex"/>
</dbReference>
<evidence type="ECO:0000259" key="5">
    <source>
        <dbReference type="Pfam" id="PF05193"/>
    </source>
</evidence>
<dbReference type="GO" id="GO:0046872">
    <property type="term" value="F:metal ion binding"/>
    <property type="evidence" value="ECO:0007669"/>
    <property type="project" value="InterPro"/>
</dbReference>
<evidence type="ECO:0008006" key="8">
    <source>
        <dbReference type="Google" id="ProtNLM"/>
    </source>
</evidence>
<organism evidence="6 7">
    <name type="scientific">Lolium multiflorum</name>
    <name type="common">Italian ryegrass</name>
    <name type="synonym">Lolium perenne subsp. multiflorum</name>
    <dbReference type="NCBI Taxonomy" id="4521"/>
    <lineage>
        <taxon>Eukaryota</taxon>
        <taxon>Viridiplantae</taxon>
        <taxon>Streptophyta</taxon>
        <taxon>Embryophyta</taxon>
        <taxon>Tracheophyta</taxon>
        <taxon>Spermatophyta</taxon>
        <taxon>Magnoliopsida</taxon>
        <taxon>Liliopsida</taxon>
        <taxon>Poales</taxon>
        <taxon>Poaceae</taxon>
        <taxon>BOP clade</taxon>
        <taxon>Pooideae</taxon>
        <taxon>Poodae</taxon>
        <taxon>Poeae</taxon>
        <taxon>Poeae Chloroplast Group 2 (Poeae type)</taxon>
        <taxon>Loliodinae</taxon>
        <taxon>Loliinae</taxon>
        <taxon>Lolium</taxon>
    </lineage>
</organism>
<dbReference type="GO" id="GO:0005739">
    <property type="term" value="C:mitochondrion"/>
    <property type="evidence" value="ECO:0007669"/>
    <property type="project" value="TreeGrafter"/>
</dbReference>
<dbReference type="PANTHER" id="PTHR11851:SF49">
    <property type="entry name" value="MITOCHONDRIAL-PROCESSING PEPTIDASE SUBUNIT ALPHA"/>
    <property type="match status" value="1"/>
</dbReference>
<protein>
    <recommendedName>
        <fullName evidence="8">Mitochondrial processing peptidase</fullName>
    </recommendedName>
</protein>
<evidence type="ECO:0000313" key="6">
    <source>
        <dbReference type="EMBL" id="KAK1691696.1"/>
    </source>
</evidence>
<dbReference type="Pfam" id="PF03732">
    <property type="entry name" value="Retrotrans_gag"/>
    <property type="match status" value="1"/>
</dbReference>
<dbReference type="EMBL" id="JAUUTY010000001">
    <property type="protein sequence ID" value="KAK1691696.1"/>
    <property type="molecule type" value="Genomic_DNA"/>
</dbReference>
<dbReference type="Proteomes" id="UP001231189">
    <property type="component" value="Unassembled WGS sequence"/>
</dbReference>
<comment type="caution">
    <text evidence="6">The sequence shown here is derived from an EMBL/GenBank/DDBJ whole genome shotgun (WGS) entry which is preliminary data.</text>
</comment>